<comment type="caution">
    <text evidence="1">The sequence shown here is derived from an EMBL/GenBank/DDBJ whole genome shotgun (WGS) entry which is preliminary data.</text>
</comment>
<dbReference type="AlphaFoldDB" id="A0AB34JE04"/>
<protein>
    <submittedName>
        <fullName evidence="1">Uncharacterized protein</fullName>
    </submittedName>
</protein>
<dbReference type="Proteomes" id="UP001515480">
    <property type="component" value="Unassembled WGS sequence"/>
</dbReference>
<evidence type="ECO:0000313" key="2">
    <source>
        <dbReference type="Proteomes" id="UP001515480"/>
    </source>
</evidence>
<sequence>MIGARPKEMFSKRTDTRKFTMEPHAYYDSAAELVESGSNDPVVLWRSKTRCSTFSEWMEVGSASDGLAAWRIESRFGDRCVPHSEGANSMCFITVLRVYRGYETKPQLLLVYRSHQSADITTTGSPKEVEVYLCNDDGADSMMESKGGDSANETFVFANLPRGEEAFTLTSNETFTRVSLTSTLPDDEESPSVARRVLAVLNRTTAEDKRLLAIDPALDAVLVVALFSAVDQLMISHDVIDYDVEWPQDYQYIMSGACLADRKSDRKSVRKIKTFTNGAISQEASVISSRMCPLPFFSY</sequence>
<accession>A0AB34JE04</accession>
<keyword evidence="2" id="KW-1185">Reference proteome</keyword>
<name>A0AB34JE04_PRYPA</name>
<reference evidence="1 2" key="1">
    <citation type="journal article" date="2024" name="Science">
        <title>Giant polyketide synthase enzymes in the biosynthesis of giant marine polyether toxins.</title>
        <authorList>
            <person name="Fallon T.R."/>
            <person name="Shende V.V."/>
            <person name="Wierzbicki I.H."/>
            <person name="Pendleton A.L."/>
            <person name="Watervoot N.F."/>
            <person name="Auber R.P."/>
            <person name="Gonzalez D.J."/>
            <person name="Wisecaver J.H."/>
            <person name="Moore B.S."/>
        </authorList>
    </citation>
    <scope>NUCLEOTIDE SEQUENCE [LARGE SCALE GENOMIC DNA]</scope>
    <source>
        <strain evidence="1 2">12B1</strain>
    </source>
</reference>
<dbReference type="EMBL" id="JBGBPQ010000009">
    <property type="protein sequence ID" value="KAL1520049.1"/>
    <property type="molecule type" value="Genomic_DNA"/>
</dbReference>
<proteinExistence type="predicted"/>
<organism evidence="1 2">
    <name type="scientific">Prymnesium parvum</name>
    <name type="common">Toxic golden alga</name>
    <dbReference type="NCBI Taxonomy" id="97485"/>
    <lineage>
        <taxon>Eukaryota</taxon>
        <taxon>Haptista</taxon>
        <taxon>Haptophyta</taxon>
        <taxon>Prymnesiophyceae</taxon>
        <taxon>Prymnesiales</taxon>
        <taxon>Prymnesiaceae</taxon>
        <taxon>Prymnesium</taxon>
    </lineage>
</organism>
<gene>
    <name evidence="1" type="ORF">AB1Y20_023525</name>
</gene>
<evidence type="ECO:0000313" key="1">
    <source>
        <dbReference type="EMBL" id="KAL1520049.1"/>
    </source>
</evidence>